<dbReference type="PANTHER" id="PTHR38479:SF2">
    <property type="entry name" value="WINGED HELIX DNA-BINDING DOMAIN-CONTAINING PROTEIN"/>
    <property type="match status" value="1"/>
</dbReference>
<dbReference type="OrthoDB" id="9148135at2"/>
<organism evidence="1 2">
    <name type="scientific">Actinomyces gaoshouyii</name>
    <dbReference type="NCBI Taxonomy" id="1960083"/>
    <lineage>
        <taxon>Bacteria</taxon>
        <taxon>Bacillati</taxon>
        <taxon>Actinomycetota</taxon>
        <taxon>Actinomycetes</taxon>
        <taxon>Actinomycetales</taxon>
        <taxon>Actinomycetaceae</taxon>
        <taxon>Actinomyces</taxon>
    </lineage>
</organism>
<dbReference type="AlphaFoldDB" id="A0A8H9HBY7"/>
<sequence length="426" mass="45309">MTARAPRKAPVGGPLPRQASLLRIVAQGLVPATAAPDPVDAVRRQLAIQGQQVSAIPHAIASRTVAQVGRARIEEAFAARELVRSWPMRGTVHVTTAVDHHWMRQALVHRLSNWMRLDEERFGHGSAGMERAARAAWEAIDRAEAAGRRGATRAEIVEAWDDDGVLPDLIASGAPEGYARRHLVVGLHAIGALVQGPREGGEHLIIDARPLPGAESGPGGGGGVARGEAGHRAALAEIARRYATSHGPITAEDLSRWTTLPKGEAARALADAVEMTNAQDYTADPGAGAVPLARAVASGGARGSLRLLGAGEDAPTGTAVLHLRADLPDLLAANREDAERTLFLASFDELHVGYRDRSCLTDDAGESLICPSMNGMFRPLLVDRGRVVAVRPVGAGLIWASGVRRSARLERDVERAVRRIEERLAR</sequence>
<evidence type="ECO:0000313" key="1">
    <source>
        <dbReference type="EMBL" id="GGO96719.1"/>
    </source>
</evidence>
<keyword evidence="2" id="KW-1185">Reference proteome</keyword>
<dbReference type="RefSeq" id="WP_080461856.1">
    <property type="nucleotide sequence ID" value="NZ_BMNJ01000002.1"/>
</dbReference>
<comment type="caution">
    <text evidence="1">The sequence shown here is derived from an EMBL/GenBank/DDBJ whole genome shotgun (WGS) entry which is preliminary data.</text>
</comment>
<protein>
    <recommendedName>
        <fullName evidence="3">Winged helix DNA-binding domain-containing protein</fullName>
    </recommendedName>
</protein>
<dbReference type="EMBL" id="BMNJ01000002">
    <property type="protein sequence ID" value="GGO96719.1"/>
    <property type="molecule type" value="Genomic_DNA"/>
</dbReference>
<dbReference type="InterPro" id="IPR009351">
    <property type="entry name" value="AlkZ-like"/>
</dbReference>
<reference evidence="1" key="1">
    <citation type="journal article" date="2014" name="Int. J. Syst. Evol. Microbiol.">
        <title>Complete genome sequence of Corynebacterium casei LMG S-19264T (=DSM 44701T), isolated from a smear-ripened cheese.</title>
        <authorList>
            <consortium name="US DOE Joint Genome Institute (JGI-PGF)"/>
            <person name="Walter F."/>
            <person name="Albersmeier A."/>
            <person name="Kalinowski J."/>
            <person name="Ruckert C."/>
        </authorList>
    </citation>
    <scope>NUCLEOTIDE SEQUENCE</scope>
    <source>
        <strain evidence="1">CGMCC 4.7372</strain>
    </source>
</reference>
<gene>
    <name evidence="1" type="ORF">GCM10011612_07600</name>
</gene>
<dbReference type="PANTHER" id="PTHR38479">
    <property type="entry name" value="LMO0824 PROTEIN"/>
    <property type="match status" value="1"/>
</dbReference>
<dbReference type="Pfam" id="PF06224">
    <property type="entry name" value="AlkZ-like"/>
    <property type="match status" value="1"/>
</dbReference>
<name>A0A8H9HBY7_9ACTO</name>
<proteinExistence type="predicted"/>
<evidence type="ECO:0008006" key="3">
    <source>
        <dbReference type="Google" id="ProtNLM"/>
    </source>
</evidence>
<evidence type="ECO:0000313" key="2">
    <source>
        <dbReference type="Proteomes" id="UP000614239"/>
    </source>
</evidence>
<reference evidence="1" key="2">
    <citation type="submission" date="2020-09" db="EMBL/GenBank/DDBJ databases">
        <authorList>
            <person name="Sun Q."/>
            <person name="Zhou Y."/>
        </authorList>
    </citation>
    <scope>NUCLEOTIDE SEQUENCE</scope>
    <source>
        <strain evidence="1">CGMCC 4.7372</strain>
    </source>
</reference>
<dbReference type="Proteomes" id="UP000614239">
    <property type="component" value="Unassembled WGS sequence"/>
</dbReference>
<accession>A0A8H9HBY7</accession>